<evidence type="ECO:0000313" key="1">
    <source>
        <dbReference type="EMBL" id="CAG8772384.1"/>
    </source>
</evidence>
<evidence type="ECO:0000313" key="2">
    <source>
        <dbReference type="Proteomes" id="UP000789525"/>
    </source>
</evidence>
<sequence>PTSPTDASETASKIGDETKSKAEGKTEDGIKSRDLTEIKADVTKVESEDMTAINARVTKFESKDSSKNEDETENVLEQLRGIMSAYDPFGPRYDSKGFEELLLNHFIDAKLDDTVNDAEHKDLLMRDVVRASAAAPTYFRAKEIGAKYYIDGGVFMNNPTLRAYIEARKRFPNTKFVVLSLGTGFYQPSLEDHKDSGVVQW</sequence>
<gene>
    <name evidence="1" type="ORF">ACOLOM_LOCUS13874</name>
</gene>
<reference evidence="1" key="1">
    <citation type="submission" date="2021-06" db="EMBL/GenBank/DDBJ databases">
        <authorList>
            <person name="Kallberg Y."/>
            <person name="Tangrot J."/>
            <person name="Rosling A."/>
        </authorList>
    </citation>
    <scope>NUCLEOTIDE SEQUENCE</scope>
    <source>
        <strain evidence="1">CL356</strain>
    </source>
</reference>
<dbReference type="EMBL" id="CAJVPT010065787">
    <property type="protein sequence ID" value="CAG8772384.1"/>
    <property type="molecule type" value="Genomic_DNA"/>
</dbReference>
<comment type="caution">
    <text evidence="1">The sequence shown here is derived from an EMBL/GenBank/DDBJ whole genome shotgun (WGS) entry which is preliminary data.</text>
</comment>
<keyword evidence="2" id="KW-1185">Reference proteome</keyword>
<organism evidence="1 2">
    <name type="scientific">Acaulospora colombiana</name>
    <dbReference type="NCBI Taxonomy" id="27376"/>
    <lineage>
        <taxon>Eukaryota</taxon>
        <taxon>Fungi</taxon>
        <taxon>Fungi incertae sedis</taxon>
        <taxon>Mucoromycota</taxon>
        <taxon>Glomeromycotina</taxon>
        <taxon>Glomeromycetes</taxon>
        <taxon>Diversisporales</taxon>
        <taxon>Acaulosporaceae</taxon>
        <taxon>Acaulospora</taxon>
    </lineage>
</organism>
<accession>A0ACA9R0T1</accession>
<proteinExistence type="predicted"/>
<feature type="non-terminal residue" evidence="1">
    <location>
        <position position="1"/>
    </location>
</feature>
<protein>
    <submittedName>
        <fullName evidence="1">6542_t:CDS:1</fullName>
    </submittedName>
</protein>
<feature type="non-terminal residue" evidence="1">
    <location>
        <position position="201"/>
    </location>
</feature>
<dbReference type="Proteomes" id="UP000789525">
    <property type="component" value="Unassembled WGS sequence"/>
</dbReference>
<name>A0ACA9R0T1_9GLOM</name>